<dbReference type="FunFam" id="3.40.47.10:FF:000010">
    <property type="entry name" value="Acetyl-CoA acetyltransferase (Thiolase)"/>
    <property type="match status" value="1"/>
</dbReference>
<evidence type="ECO:0000313" key="14">
    <source>
        <dbReference type="Proteomes" id="UP000192790"/>
    </source>
</evidence>
<evidence type="ECO:0000259" key="12">
    <source>
        <dbReference type="Pfam" id="PF02803"/>
    </source>
</evidence>
<name>A0A1W2CBP5_9FIRM</name>
<dbReference type="PIRSF" id="PIRSF000429">
    <property type="entry name" value="Ac-CoA_Ac_transf"/>
    <property type="match status" value="1"/>
</dbReference>
<evidence type="ECO:0000256" key="9">
    <source>
        <dbReference type="PIRSR" id="PIRSR000429-1"/>
    </source>
</evidence>
<dbReference type="InterPro" id="IPR020616">
    <property type="entry name" value="Thiolase_N"/>
</dbReference>
<sequence length="394" mass="41884">MREAVIVAGVRTAGGKAPRGTLRDVRPEFLGKVCIEEAIRRLGDGFQPDMIEDVIWGCATPEQVCGMNTARITALYAGIPDSVPAVTVNRFCSSGLQAIAFGAEAVMSGRCDVVLAGGVEHMSLISMGGVIRPNSDILADPKLRTVYTSMGQTAENVARRYGVARQEQDEFAVNSHRKAAQAMKSGRFKEEIVPVPVKMTTLDGGGNPVTKEFLYDYEEGIRYDATLESLGKLKPAFVPGGTVTAGQSSQMTDGAAAVIVMSADRARELGLKPRLRFVTFAVHGCAVDEMGIGPVFAIPKALKKAGLTLRDIGLIELNEAFASQSLYCIRELGLDPEIVNVNGGAIALGHPMGATGCKLSVTLMHEMERRKVRYGIVSMCVGGGQGAAGIFELC</sequence>
<dbReference type="InterPro" id="IPR050215">
    <property type="entry name" value="Thiolase-like_sf_Thiolase"/>
</dbReference>
<evidence type="ECO:0000256" key="3">
    <source>
        <dbReference type="ARBA" id="ARBA00010982"/>
    </source>
</evidence>
<dbReference type="InterPro" id="IPR020615">
    <property type="entry name" value="Thiolase_acyl_enz_int_AS"/>
</dbReference>
<feature type="domain" description="Thiolase C-terminal" evidence="12">
    <location>
        <begin position="272"/>
        <end position="392"/>
    </location>
</feature>
<dbReference type="InterPro" id="IPR002155">
    <property type="entry name" value="Thiolase"/>
</dbReference>
<protein>
    <recommendedName>
        <fullName evidence="7">Acetyl-CoA acetyltransferase</fullName>
        <ecNumber evidence="6">2.3.1.16</ecNumber>
    </recommendedName>
</protein>
<dbReference type="GO" id="GO:0010124">
    <property type="term" value="P:phenylacetate catabolic process"/>
    <property type="evidence" value="ECO:0007669"/>
    <property type="project" value="TreeGrafter"/>
</dbReference>
<dbReference type="PROSITE" id="PS00098">
    <property type="entry name" value="THIOLASE_1"/>
    <property type="match status" value="1"/>
</dbReference>
<keyword evidence="4 10" id="KW-0808">Transferase</keyword>
<feature type="active site" description="Proton acceptor" evidence="9">
    <location>
        <position position="380"/>
    </location>
</feature>
<evidence type="ECO:0000256" key="1">
    <source>
        <dbReference type="ARBA" id="ARBA00004496"/>
    </source>
</evidence>
<feature type="active site" description="Acyl-thioester intermediate" evidence="9">
    <location>
        <position position="92"/>
    </location>
</feature>
<dbReference type="RefSeq" id="WP_084235383.1">
    <property type="nucleotide sequence ID" value="NZ_FWXW01000009.1"/>
</dbReference>
<evidence type="ECO:0000256" key="5">
    <source>
        <dbReference type="ARBA" id="ARBA00023315"/>
    </source>
</evidence>
<evidence type="ECO:0000256" key="10">
    <source>
        <dbReference type="RuleBase" id="RU003557"/>
    </source>
</evidence>
<evidence type="ECO:0000256" key="2">
    <source>
        <dbReference type="ARBA" id="ARBA00005189"/>
    </source>
</evidence>
<organism evidence="13 14">
    <name type="scientific">Papillibacter cinnamivorans DSM 12816</name>
    <dbReference type="NCBI Taxonomy" id="1122930"/>
    <lineage>
        <taxon>Bacteria</taxon>
        <taxon>Bacillati</taxon>
        <taxon>Bacillota</taxon>
        <taxon>Clostridia</taxon>
        <taxon>Eubacteriales</taxon>
        <taxon>Oscillospiraceae</taxon>
        <taxon>Papillibacter</taxon>
    </lineage>
</organism>
<dbReference type="NCBIfam" id="TIGR01930">
    <property type="entry name" value="AcCoA-C-Actrans"/>
    <property type="match status" value="1"/>
</dbReference>
<comment type="catalytic activity">
    <reaction evidence="8">
        <text>2 acetyl-CoA = acetoacetyl-CoA + CoA</text>
        <dbReference type="Rhea" id="RHEA:21036"/>
        <dbReference type="ChEBI" id="CHEBI:57286"/>
        <dbReference type="ChEBI" id="CHEBI:57287"/>
        <dbReference type="ChEBI" id="CHEBI:57288"/>
        <dbReference type="EC" id="2.3.1.9"/>
    </reaction>
</comment>
<dbReference type="InterPro" id="IPR020617">
    <property type="entry name" value="Thiolase_C"/>
</dbReference>
<dbReference type="InterPro" id="IPR020613">
    <property type="entry name" value="Thiolase_CS"/>
</dbReference>
<feature type="domain" description="Thiolase N-terminal" evidence="11">
    <location>
        <begin position="5"/>
        <end position="263"/>
    </location>
</feature>
<dbReference type="CDD" id="cd00751">
    <property type="entry name" value="thiolase"/>
    <property type="match status" value="1"/>
</dbReference>
<feature type="active site" description="Proton acceptor" evidence="9">
    <location>
        <position position="350"/>
    </location>
</feature>
<keyword evidence="5 10" id="KW-0012">Acyltransferase</keyword>
<dbReference type="Gene3D" id="3.40.47.10">
    <property type="match status" value="1"/>
</dbReference>
<dbReference type="Proteomes" id="UP000192790">
    <property type="component" value="Unassembled WGS sequence"/>
</dbReference>
<dbReference type="Pfam" id="PF00108">
    <property type="entry name" value="Thiolase_N"/>
    <property type="match status" value="1"/>
</dbReference>
<comment type="subcellular location">
    <subcellularLocation>
        <location evidence="1">Cytoplasm</location>
    </subcellularLocation>
</comment>
<evidence type="ECO:0000256" key="6">
    <source>
        <dbReference type="ARBA" id="ARBA00024073"/>
    </source>
</evidence>
<dbReference type="OrthoDB" id="56116at2"/>
<dbReference type="PROSITE" id="PS00099">
    <property type="entry name" value="THIOLASE_3"/>
    <property type="match status" value="1"/>
</dbReference>
<proteinExistence type="inferred from homology"/>
<comment type="pathway">
    <text evidence="2">Lipid metabolism.</text>
</comment>
<dbReference type="AlphaFoldDB" id="A0A1W2CBP5"/>
<gene>
    <name evidence="13" type="ORF">SAMN02745168_2717</name>
</gene>
<dbReference type="PANTHER" id="PTHR43853">
    <property type="entry name" value="3-KETOACYL-COA THIOLASE, PEROXISOMAL"/>
    <property type="match status" value="1"/>
</dbReference>
<keyword evidence="14" id="KW-1185">Reference proteome</keyword>
<dbReference type="GO" id="GO:0005737">
    <property type="term" value="C:cytoplasm"/>
    <property type="evidence" value="ECO:0007669"/>
    <property type="project" value="UniProtKB-SubCell"/>
</dbReference>
<dbReference type="InterPro" id="IPR016039">
    <property type="entry name" value="Thiolase-like"/>
</dbReference>
<comment type="similarity">
    <text evidence="3 10">Belongs to the thiolase-like superfamily. Thiolase family.</text>
</comment>
<dbReference type="SUPFAM" id="SSF53901">
    <property type="entry name" value="Thiolase-like"/>
    <property type="match status" value="2"/>
</dbReference>
<dbReference type="EC" id="2.3.1.16" evidence="6"/>
<evidence type="ECO:0000256" key="4">
    <source>
        <dbReference type="ARBA" id="ARBA00022679"/>
    </source>
</evidence>
<dbReference type="STRING" id="1122930.SAMN02745168_2717"/>
<dbReference type="GO" id="GO:0003985">
    <property type="term" value="F:acetyl-CoA C-acetyltransferase activity"/>
    <property type="evidence" value="ECO:0007669"/>
    <property type="project" value="UniProtKB-EC"/>
</dbReference>
<evidence type="ECO:0000256" key="8">
    <source>
        <dbReference type="ARBA" id="ARBA00051550"/>
    </source>
</evidence>
<dbReference type="EMBL" id="FWXW01000009">
    <property type="protein sequence ID" value="SMC82613.1"/>
    <property type="molecule type" value="Genomic_DNA"/>
</dbReference>
<evidence type="ECO:0000259" key="11">
    <source>
        <dbReference type="Pfam" id="PF00108"/>
    </source>
</evidence>
<evidence type="ECO:0000313" key="13">
    <source>
        <dbReference type="EMBL" id="SMC82613.1"/>
    </source>
</evidence>
<evidence type="ECO:0000256" key="7">
    <source>
        <dbReference type="ARBA" id="ARBA00044137"/>
    </source>
</evidence>
<dbReference type="PROSITE" id="PS00737">
    <property type="entry name" value="THIOLASE_2"/>
    <property type="match status" value="1"/>
</dbReference>
<dbReference type="GO" id="GO:0006635">
    <property type="term" value="P:fatty acid beta-oxidation"/>
    <property type="evidence" value="ECO:0007669"/>
    <property type="project" value="TreeGrafter"/>
</dbReference>
<dbReference type="PANTHER" id="PTHR43853:SF21">
    <property type="entry name" value="STEROID 3-KETOACYL-COA THIOLASE"/>
    <property type="match status" value="1"/>
</dbReference>
<accession>A0A1W2CBP5</accession>
<dbReference type="InterPro" id="IPR020610">
    <property type="entry name" value="Thiolase_AS"/>
</dbReference>
<dbReference type="Pfam" id="PF02803">
    <property type="entry name" value="Thiolase_C"/>
    <property type="match status" value="1"/>
</dbReference>
<reference evidence="13 14" key="1">
    <citation type="submission" date="2017-04" db="EMBL/GenBank/DDBJ databases">
        <authorList>
            <person name="Afonso C.L."/>
            <person name="Miller P.J."/>
            <person name="Scott M.A."/>
            <person name="Spackman E."/>
            <person name="Goraichik I."/>
            <person name="Dimitrov K.M."/>
            <person name="Suarez D.L."/>
            <person name="Swayne D.E."/>
        </authorList>
    </citation>
    <scope>NUCLEOTIDE SEQUENCE [LARGE SCALE GENOMIC DNA]</scope>
    <source>
        <strain evidence="13 14">DSM 12816</strain>
    </source>
</reference>